<feature type="region of interest" description="Disordered" evidence="4">
    <location>
        <begin position="1"/>
        <end position="63"/>
    </location>
</feature>
<accession>A0A919BXM1</accession>
<dbReference type="EMBL" id="BNBE01000004">
    <property type="protein sequence ID" value="GHG28094.1"/>
    <property type="molecule type" value="Genomic_DNA"/>
</dbReference>
<dbReference type="GO" id="GO:0006950">
    <property type="term" value="P:response to stress"/>
    <property type="evidence" value="ECO:0007669"/>
    <property type="project" value="TreeGrafter"/>
</dbReference>
<evidence type="ECO:0000313" key="6">
    <source>
        <dbReference type="EMBL" id="GHG28094.1"/>
    </source>
</evidence>
<dbReference type="InterPro" id="IPR036390">
    <property type="entry name" value="WH_DNA-bd_sf"/>
</dbReference>
<organism evidence="6 7">
    <name type="scientific">Streptomyces filamentosus</name>
    <name type="common">Streptomyces roseosporus</name>
    <dbReference type="NCBI Taxonomy" id="67294"/>
    <lineage>
        <taxon>Bacteria</taxon>
        <taxon>Bacillati</taxon>
        <taxon>Actinomycetota</taxon>
        <taxon>Actinomycetes</taxon>
        <taxon>Kitasatosporales</taxon>
        <taxon>Streptomycetaceae</taxon>
        <taxon>Streptomyces</taxon>
    </lineage>
</organism>
<evidence type="ECO:0000256" key="3">
    <source>
        <dbReference type="ARBA" id="ARBA00023163"/>
    </source>
</evidence>
<evidence type="ECO:0000313" key="7">
    <source>
        <dbReference type="Proteomes" id="UP000632849"/>
    </source>
</evidence>
<evidence type="ECO:0000256" key="1">
    <source>
        <dbReference type="ARBA" id="ARBA00023015"/>
    </source>
</evidence>
<keyword evidence="2" id="KW-0238">DNA-binding</keyword>
<comment type="caution">
    <text evidence="6">The sequence shown here is derived from an EMBL/GenBank/DDBJ whole genome shotgun (WGS) entry which is preliminary data.</text>
</comment>
<dbReference type="Proteomes" id="UP000632849">
    <property type="component" value="Unassembled WGS sequence"/>
</dbReference>
<feature type="domain" description="HTH marR-type" evidence="5">
    <location>
        <begin position="63"/>
        <end position="195"/>
    </location>
</feature>
<dbReference type="Gene3D" id="1.10.10.10">
    <property type="entry name" value="Winged helix-like DNA-binding domain superfamily/Winged helix DNA-binding domain"/>
    <property type="match status" value="1"/>
</dbReference>
<evidence type="ECO:0000256" key="4">
    <source>
        <dbReference type="SAM" id="MobiDB-lite"/>
    </source>
</evidence>
<feature type="compositionally biased region" description="Basic and acidic residues" evidence="4">
    <location>
        <begin position="15"/>
        <end position="31"/>
    </location>
</feature>
<evidence type="ECO:0000256" key="2">
    <source>
        <dbReference type="ARBA" id="ARBA00023125"/>
    </source>
</evidence>
<dbReference type="InterPro" id="IPR000835">
    <property type="entry name" value="HTH_MarR-typ"/>
</dbReference>
<evidence type="ECO:0000259" key="5">
    <source>
        <dbReference type="PROSITE" id="PS50995"/>
    </source>
</evidence>
<gene>
    <name evidence="6" type="ORF">GCM10017667_76420</name>
</gene>
<dbReference type="AlphaFoldDB" id="A0A919BXM1"/>
<dbReference type="SUPFAM" id="SSF46785">
    <property type="entry name" value="Winged helix' DNA-binding domain"/>
    <property type="match status" value="1"/>
</dbReference>
<keyword evidence="7" id="KW-1185">Reference proteome</keyword>
<dbReference type="InterPro" id="IPR036388">
    <property type="entry name" value="WH-like_DNA-bd_sf"/>
</dbReference>
<reference evidence="6" key="1">
    <citation type="journal article" date="2014" name="Int. J. Syst. Evol. Microbiol.">
        <title>Complete genome sequence of Corynebacterium casei LMG S-19264T (=DSM 44701T), isolated from a smear-ripened cheese.</title>
        <authorList>
            <consortium name="US DOE Joint Genome Institute (JGI-PGF)"/>
            <person name="Walter F."/>
            <person name="Albersmeier A."/>
            <person name="Kalinowski J."/>
            <person name="Ruckert C."/>
        </authorList>
    </citation>
    <scope>NUCLEOTIDE SEQUENCE</scope>
    <source>
        <strain evidence="6">JCM 4122</strain>
    </source>
</reference>
<dbReference type="GO" id="GO:0003677">
    <property type="term" value="F:DNA binding"/>
    <property type="evidence" value="ECO:0007669"/>
    <property type="project" value="UniProtKB-KW"/>
</dbReference>
<reference evidence="6" key="2">
    <citation type="submission" date="2020-09" db="EMBL/GenBank/DDBJ databases">
        <authorList>
            <person name="Sun Q."/>
            <person name="Ohkuma M."/>
        </authorList>
    </citation>
    <scope>NUCLEOTIDE SEQUENCE</scope>
    <source>
        <strain evidence="6">JCM 4122</strain>
    </source>
</reference>
<name>A0A919BXM1_STRFL</name>
<dbReference type="PROSITE" id="PS01117">
    <property type="entry name" value="HTH_MARR_1"/>
    <property type="match status" value="1"/>
</dbReference>
<dbReference type="Pfam" id="PF01047">
    <property type="entry name" value="MarR"/>
    <property type="match status" value="1"/>
</dbReference>
<dbReference type="PROSITE" id="PS50995">
    <property type="entry name" value="HTH_MARR_2"/>
    <property type="match status" value="1"/>
</dbReference>
<dbReference type="InterPro" id="IPR039422">
    <property type="entry name" value="MarR/SlyA-like"/>
</dbReference>
<keyword evidence="1" id="KW-0805">Transcription regulation</keyword>
<dbReference type="PANTHER" id="PTHR33164:SF103">
    <property type="entry name" value="REGULATORY PROTEIN MARR"/>
    <property type="match status" value="1"/>
</dbReference>
<proteinExistence type="predicted"/>
<dbReference type="PANTHER" id="PTHR33164">
    <property type="entry name" value="TRANSCRIPTIONAL REGULATOR, MARR FAMILY"/>
    <property type="match status" value="1"/>
</dbReference>
<sequence length="218" mass="23445">MVPPRAVRLPLSRVDPPDSYRLLERCGDDRSVASPLSPAPDVRGGPAGMTSNPAPPPREPQRAAEAARELIELLEVLWERGRDMVSSTPVSASQLRVLYSLDREEGISLRTLGELLGSAPPSVSRMCDRLEALGFVQRLPSPVSRRQLELHLTAHGKAYLRDLRAQREEALLAVIADMSPTSRKALLRGLTGFHDAVGGGGAAAPSGHRTPLKDVSSA</sequence>
<protein>
    <recommendedName>
        <fullName evidence="5">HTH marR-type domain-containing protein</fullName>
    </recommendedName>
</protein>
<dbReference type="InterPro" id="IPR023187">
    <property type="entry name" value="Tscrpt_reg_MarR-type_CS"/>
</dbReference>
<dbReference type="GO" id="GO:0003700">
    <property type="term" value="F:DNA-binding transcription factor activity"/>
    <property type="evidence" value="ECO:0007669"/>
    <property type="project" value="InterPro"/>
</dbReference>
<dbReference type="SMART" id="SM00347">
    <property type="entry name" value="HTH_MARR"/>
    <property type="match status" value="1"/>
</dbReference>
<keyword evidence="3" id="KW-0804">Transcription</keyword>